<gene>
    <name evidence="1" type="ORF">C731_4959</name>
</gene>
<dbReference type="STRING" id="1122247.GCA_000379865_03190"/>
<keyword evidence="2" id="KW-1185">Reference proteome</keyword>
<dbReference type="SUPFAM" id="SSF54909">
    <property type="entry name" value="Dimeric alpha+beta barrel"/>
    <property type="match status" value="1"/>
</dbReference>
<dbReference type="SUPFAM" id="SSF46785">
    <property type="entry name" value="Winged helix' DNA-binding domain"/>
    <property type="match status" value="1"/>
</dbReference>
<organism evidence="1 2">
    <name type="scientific">Mycolicibacterium hassiacum (strain DSM 44199 / CIP 105218 / JCM 12690 / 3849)</name>
    <name type="common">Mycobacterium hassiacum</name>
    <dbReference type="NCBI Taxonomy" id="1122247"/>
    <lineage>
        <taxon>Bacteria</taxon>
        <taxon>Bacillati</taxon>
        <taxon>Actinomycetota</taxon>
        <taxon>Actinomycetes</taxon>
        <taxon>Mycobacteriales</taxon>
        <taxon>Mycobacteriaceae</taxon>
        <taxon>Mycolicibacterium</taxon>
    </lineage>
</organism>
<dbReference type="eggNOG" id="COG1522">
    <property type="taxonomic scope" value="Bacteria"/>
</dbReference>
<dbReference type="InterPro" id="IPR019888">
    <property type="entry name" value="Tscrpt_reg_AsnC-like"/>
</dbReference>
<dbReference type="Gene3D" id="3.30.70.920">
    <property type="match status" value="1"/>
</dbReference>
<dbReference type="PATRIC" id="fig|1122247.3.peg.4755"/>
<dbReference type="InterPro" id="IPR011008">
    <property type="entry name" value="Dimeric_a/b-barrel"/>
</dbReference>
<dbReference type="PANTHER" id="PTHR30154">
    <property type="entry name" value="LEUCINE-RESPONSIVE REGULATORY PROTEIN"/>
    <property type="match status" value="1"/>
</dbReference>
<comment type="caution">
    <text evidence="1">The sequence shown here is derived from an EMBL/GenBank/DDBJ whole genome shotgun (WGS) entry which is preliminary data.</text>
</comment>
<dbReference type="RefSeq" id="WP_005632873.1">
    <property type="nucleotide sequence ID" value="NZ_AMRA01000160.1"/>
</dbReference>
<dbReference type="GO" id="GO:0005829">
    <property type="term" value="C:cytosol"/>
    <property type="evidence" value="ECO:0007669"/>
    <property type="project" value="TreeGrafter"/>
</dbReference>
<sequence length="171" mass="19466">MTDIVEAKTAKRAPARPPAADRKPLLDELDRQIIRCLQSNARMPNTEIARALNVTETTIRNRVNRLLDEDLIEMVALITPKAKDATVSAFISVFVAPDAVEEAIRVLKPRPEVRYLGRMLWRSQILMETFFTDHDHLLAFQDECLGRLPGVQAVDTSLVLKVEKLSYEWEI</sequence>
<dbReference type="CDD" id="cd00090">
    <property type="entry name" value="HTH_ARSR"/>
    <property type="match status" value="1"/>
</dbReference>
<dbReference type="Pfam" id="PF01037">
    <property type="entry name" value="AsnC_trans_reg"/>
    <property type="match status" value="1"/>
</dbReference>
<dbReference type="GO" id="GO:0043200">
    <property type="term" value="P:response to amino acid"/>
    <property type="evidence" value="ECO:0007669"/>
    <property type="project" value="TreeGrafter"/>
</dbReference>
<dbReference type="PANTHER" id="PTHR30154:SF34">
    <property type="entry name" value="TRANSCRIPTIONAL REGULATOR AZLB"/>
    <property type="match status" value="1"/>
</dbReference>
<evidence type="ECO:0000313" key="2">
    <source>
        <dbReference type="Proteomes" id="UP000006265"/>
    </source>
</evidence>
<dbReference type="PRINTS" id="PR00033">
    <property type="entry name" value="HTHASNC"/>
</dbReference>
<dbReference type="EMBL" id="AMRA01000160">
    <property type="protein sequence ID" value="EKF21102.1"/>
    <property type="molecule type" value="Genomic_DNA"/>
</dbReference>
<reference evidence="1 2" key="1">
    <citation type="journal article" date="2012" name="J. Bacteriol.">
        <title>Genome sequence of Mycobacterium hassiacum DSM 44199, a rare source of heat-stable mycobacterial proteins.</title>
        <authorList>
            <person name="Tiago I."/>
            <person name="Maranha A."/>
            <person name="Mendes V."/>
            <person name="Alarico S."/>
            <person name="Moynihan P.J."/>
            <person name="Clarke A.J."/>
            <person name="Macedo-Ribeiro S."/>
            <person name="Pereira P.J."/>
            <person name="Empadinhas N."/>
        </authorList>
    </citation>
    <scope>NUCLEOTIDE SEQUENCE [LARGE SCALE GENOMIC DNA]</scope>
    <source>
        <strain evidence="2">DSM 44199 / CIP 105218 / JCM 12690 / 3849</strain>
    </source>
</reference>
<dbReference type="Proteomes" id="UP000006265">
    <property type="component" value="Unassembled WGS sequence"/>
</dbReference>
<dbReference type="OrthoDB" id="4411089at2"/>
<dbReference type="AlphaFoldDB" id="K5BBZ3"/>
<dbReference type="InterPro" id="IPR011991">
    <property type="entry name" value="ArsR-like_HTH"/>
</dbReference>
<dbReference type="PROSITE" id="PS50956">
    <property type="entry name" value="HTH_ASNC_2"/>
    <property type="match status" value="1"/>
</dbReference>
<dbReference type="SMART" id="SM00344">
    <property type="entry name" value="HTH_ASNC"/>
    <property type="match status" value="1"/>
</dbReference>
<dbReference type="InterPro" id="IPR000485">
    <property type="entry name" value="AsnC-type_HTH_dom"/>
</dbReference>
<dbReference type="InterPro" id="IPR036390">
    <property type="entry name" value="WH_DNA-bd_sf"/>
</dbReference>
<evidence type="ECO:0000313" key="1">
    <source>
        <dbReference type="EMBL" id="EKF21102.1"/>
    </source>
</evidence>
<dbReference type="Pfam" id="PF13404">
    <property type="entry name" value="HTH_AsnC-type"/>
    <property type="match status" value="1"/>
</dbReference>
<proteinExistence type="predicted"/>
<protein>
    <submittedName>
        <fullName evidence="1">AsnC family protein</fullName>
    </submittedName>
</protein>
<accession>K5BBZ3</accession>
<dbReference type="Gene3D" id="1.10.10.10">
    <property type="entry name" value="Winged helix-like DNA-binding domain superfamily/Winged helix DNA-binding domain"/>
    <property type="match status" value="1"/>
</dbReference>
<dbReference type="InterPro" id="IPR036388">
    <property type="entry name" value="WH-like_DNA-bd_sf"/>
</dbReference>
<dbReference type="GO" id="GO:0043565">
    <property type="term" value="F:sequence-specific DNA binding"/>
    <property type="evidence" value="ECO:0007669"/>
    <property type="project" value="InterPro"/>
</dbReference>
<name>K5BBZ3_MYCHD</name>
<dbReference type="InterPro" id="IPR019887">
    <property type="entry name" value="Tscrpt_reg_AsnC/Lrp_C"/>
</dbReference>